<dbReference type="PANTHER" id="PTHR12526">
    <property type="entry name" value="GLYCOSYLTRANSFERASE"/>
    <property type="match status" value="1"/>
</dbReference>
<comment type="caution">
    <text evidence="2">The sequence shown here is derived from an EMBL/GenBank/DDBJ whole genome shotgun (WGS) entry which is preliminary data.</text>
</comment>
<evidence type="ECO:0000313" key="2">
    <source>
        <dbReference type="EMBL" id="MCZ2686607.1"/>
    </source>
</evidence>
<dbReference type="AlphaFoldDB" id="A0A9Q4JDS6"/>
<dbReference type="InterPro" id="IPR001296">
    <property type="entry name" value="Glyco_trans_1"/>
</dbReference>
<reference evidence="2" key="1">
    <citation type="submission" date="2022-12" db="EMBL/GenBank/DDBJ databases">
        <title>Development of a Multilocus Sequence Typing Scheme for Bacteroides fragilis Based on Whole Genome Sequencing Data and Clinical Application.</title>
        <authorList>
            <person name="Nielsen F.D."/>
            <person name="Justesen U.S."/>
        </authorList>
    </citation>
    <scope>NUCLEOTIDE SEQUENCE</scope>
    <source>
        <strain evidence="2">BF_AM_ODE_DK_2015_4</strain>
    </source>
</reference>
<name>A0A9Q4JDS6_BACFG</name>
<dbReference type="GO" id="GO:0016757">
    <property type="term" value="F:glycosyltransferase activity"/>
    <property type="evidence" value="ECO:0007669"/>
    <property type="project" value="InterPro"/>
</dbReference>
<protein>
    <submittedName>
        <fullName evidence="2">Glycosyltransferase</fullName>
    </submittedName>
</protein>
<organism evidence="2 3">
    <name type="scientific">Bacteroides fragilis</name>
    <dbReference type="NCBI Taxonomy" id="817"/>
    <lineage>
        <taxon>Bacteria</taxon>
        <taxon>Pseudomonadati</taxon>
        <taxon>Bacteroidota</taxon>
        <taxon>Bacteroidia</taxon>
        <taxon>Bacteroidales</taxon>
        <taxon>Bacteroidaceae</taxon>
        <taxon>Bacteroides</taxon>
    </lineage>
</organism>
<evidence type="ECO:0000313" key="3">
    <source>
        <dbReference type="Proteomes" id="UP001079672"/>
    </source>
</evidence>
<dbReference type="EMBL" id="JAPTZU010000001">
    <property type="protein sequence ID" value="MCZ2686607.1"/>
    <property type="molecule type" value="Genomic_DNA"/>
</dbReference>
<proteinExistence type="predicted"/>
<evidence type="ECO:0000259" key="1">
    <source>
        <dbReference type="Pfam" id="PF00534"/>
    </source>
</evidence>
<dbReference type="PANTHER" id="PTHR12526:SF630">
    <property type="entry name" value="GLYCOSYLTRANSFERASE"/>
    <property type="match status" value="1"/>
</dbReference>
<dbReference type="Pfam" id="PF00534">
    <property type="entry name" value="Glycos_transf_1"/>
    <property type="match status" value="1"/>
</dbReference>
<dbReference type="Gene3D" id="3.40.50.2000">
    <property type="entry name" value="Glycogen Phosphorylase B"/>
    <property type="match status" value="2"/>
</dbReference>
<dbReference type="Proteomes" id="UP001079672">
    <property type="component" value="Unassembled WGS sequence"/>
</dbReference>
<feature type="domain" description="Glycosyl transferase family 1" evidence="1">
    <location>
        <begin position="192"/>
        <end position="310"/>
    </location>
</feature>
<gene>
    <name evidence="2" type="ORF">O1433_03725</name>
</gene>
<sequence>MINILLIEPEGKGTIARLTNNLYLAFSKREDVNVYIANVNYQDNDDFIVDRQFNFMNKYHFPLGKLVYYVRCVFFIKRLKKDLTPLITISTSEACSTYNVLSKGNGRNIGIFHSSLVYSKNKTNNIWKYLLQYFSFCLLYRYLDKLYCVSPDVKAFILENFSSISPFKVSILYNIHDIQQIIKLSNVSIENLLFSSMNEYIVFVGRLDYNKSPDKVIRAFAEFSMKREGVGLLIIGGDTHCLLHKLKNLCSELEILHKVIFLGNVSNPYKYIKKAKFLVLPSKSEALPGVIIESLILNIPVITTNSSMGIWDIMDCTESYDKNLLGTFIASKGIITSNLCKENCFIKSELNIDEMNLVDSMSTLYDNDIMYQNMANERSLFLSKITEEFVLNKILLENV</sequence>
<dbReference type="RefSeq" id="WP_234165308.1">
    <property type="nucleotide sequence ID" value="NZ_JAGJHE010000001.1"/>
</dbReference>
<dbReference type="SUPFAM" id="SSF53756">
    <property type="entry name" value="UDP-Glycosyltransferase/glycogen phosphorylase"/>
    <property type="match status" value="1"/>
</dbReference>
<accession>A0A9Q4JDS6</accession>
<dbReference type="CDD" id="cd03811">
    <property type="entry name" value="GT4_GT28_WabH-like"/>
    <property type="match status" value="1"/>
</dbReference>